<organism evidence="2 3">
    <name type="scientific">Saccharopolyspora hordei</name>
    <dbReference type="NCBI Taxonomy" id="1838"/>
    <lineage>
        <taxon>Bacteria</taxon>
        <taxon>Bacillati</taxon>
        <taxon>Actinomycetota</taxon>
        <taxon>Actinomycetes</taxon>
        <taxon>Pseudonocardiales</taxon>
        <taxon>Pseudonocardiaceae</taxon>
        <taxon>Saccharopolyspora</taxon>
    </lineage>
</organism>
<dbReference type="AlphaFoldDB" id="A0A853AQI5"/>
<sequence length="76" mass="8006">MSGCQVAAWVRIEDCSMEYAVFGDEVEFRIGGQLDGMDIVFSEQGPRTARLAGAGGAPRTPRRGSGVALGWGASRS</sequence>
<gene>
    <name evidence="2" type="ORF">HNR68_003793</name>
</gene>
<dbReference type="Proteomes" id="UP000587002">
    <property type="component" value="Unassembled WGS sequence"/>
</dbReference>
<evidence type="ECO:0000313" key="3">
    <source>
        <dbReference type="Proteomes" id="UP000587002"/>
    </source>
</evidence>
<keyword evidence="3" id="KW-1185">Reference proteome</keyword>
<reference evidence="2 3" key="1">
    <citation type="submission" date="2020-07" db="EMBL/GenBank/DDBJ databases">
        <title>Sequencing the genomes of 1000 actinobacteria strains.</title>
        <authorList>
            <person name="Klenk H.-P."/>
        </authorList>
    </citation>
    <scope>NUCLEOTIDE SEQUENCE [LARGE SCALE GENOMIC DNA]</scope>
    <source>
        <strain evidence="2 3">DSM 44065</strain>
    </source>
</reference>
<evidence type="ECO:0000256" key="1">
    <source>
        <dbReference type="SAM" id="MobiDB-lite"/>
    </source>
</evidence>
<accession>A0A853AQI5</accession>
<evidence type="ECO:0000313" key="2">
    <source>
        <dbReference type="EMBL" id="NYI85163.1"/>
    </source>
</evidence>
<protein>
    <submittedName>
        <fullName evidence="2">Uncharacterized protein</fullName>
    </submittedName>
</protein>
<dbReference type="EMBL" id="JACCFJ010000001">
    <property type="protein sequence ID" value="NYI85163.1"/>
    <property type="molecule type" value="Genomic_DNA"/>
</dbReference>
<name>A0A853AQI5_9PSEU</name>
<proteinExistence type="predicted"/>
<feature type="region of interest" description="Disordered" evidence="1">
    <location>
        <begin position="50"/>
        <end position="76"/>
    </location>
</feature>
<comment type="caution">
    <text evidence="2">The sequence shown here is derived from an EMBL/GenBank/DDBJ whole genome shotgun (WGS) entry which is preliminary data.</text>
</comment>